<comment type="caution">
    <text evidence="1">The sequence shown here is derived from an EMBL/GenBank/DDBJ whole genome shotgun (WGS) entry which is preliminary data.</text>
</comment>
<evidence type="ECO:0000313" key="2">
    <source>
        <dbReference type="Proteomes" id="UP000315496"/>
    </source>
</evidence>
<protein>
    <submittedName>
        <fullName evidence="1">Uncharacterized protein</fullName>
    </submittedName>
</protein>
<proteinExistence type="predicted"/>
<dbReference type="Proteomes" id="UP000315496">
    <property type="component" value="Chromosome 1"/>
</dbReference>
<dbReference type="VEuPathDB" id="GiardiaDB:GMRT_16149"/>
<accession>A0A4Z1SYH7</accession>
<organism evidence="1 2">
    <name type="scientific">Giardia muris</name>
    <dbReference type="NCBI Taxonomy" id="5742"/>
    <lineage>
        <taxon>Eukaryota</taxon>
        <taxon>Metamonada</taxon>
        <taxon>Diplomonadida</taxon>
        <taxon>Hexamitidae</taxon>
        <taxon>Giardiinae</taxon>
        <taxon>Giardia</taxon>
    </lineage>
</organism>
<dbReference type="EMBL" id="VDLU01000001">
    <property type="protein sequence ID" value="TNJ30744.1"/>
    <property type="molecule type" value="Genomic_DNA"/>
</dbReference>
<sequence length="152" mass="17510">MEVEERLYGQLEDALYASLNTPADLLTVRKLLVHLARAVDLKYPAIPPPERIGHEFARDALSILDNIESVSEPSLLQDLEASSLDSPSPTSADEWELHFPRGTELDLSPFEVERLIQTRRRQVRELDDKITLLTRRIDRLRSLRVRMRPAEE</sequence>
<dbReference type="AlphaFoldDB" id="A0A4Z1SYH7"/>
<dbReference type="OrthoDB" id="10538576at2759"/>
<gene>
    <name evidence="1" type="ORF">GMRT_16149</name>
</gene>
<evidence type="ECO:0000313" key="1">
    <source>
        <dbReference type="EMBL" id="TNJ30744.1"/>
    </source>
</evidence>
<name>A0A4Z1SYH7_GIAMU</name>
<reference evidence="1 2" key="1">
    <citation type="submission" date="2019-05" db="EMBL/GenBank/DDBJ databases">
        <title>The compact genome of Giardia muris reveals important steps in the evolution of intestinal protozoan parasites.</title>
        <authorList>
            <person name="Xu F."/>
            <person name="Jimenez-Gonzalez A."/>
            <person name="Einarsson E."/>
            <person name="Astvaldsson A."/>
            <person name="Peirasmaki D."/>
            <person name="Eckmann L."/>
            <person name="Andersson J.O."/>
            <person name="Svard S.G."/>
            <person name="Jerlstrom-Hultqvist J."/>
        </authorList>
    </citation>
    <scope>NUCLEOTIDE SEQUENCE [LARGE SCALE GENOMIC DNA]</scope>
    <source>
        <strain evidence="1 2">Roberts-Thomson</strain>
    </source>
</reference>
<keyword evidence="2" id="KW-1185">Reference proteome</keyword>